<dbReference type="OrthoDB" id="9763467at2"/>
<dbReference type="InterPro" id="IPR042120">
    <property type="entry name" value="MutL_C_dimsub"/>
</dbReference>
<protein>
    <recommendedName>
        <fullName evidence="2 5">DNA mismatch repair protein MutL</fullName>
    </recommendedName>
</protein>
<dbReference type="Gene3D" id="3.30.1540.20">
    <property type="entry name" value="MutL, C-terminal domain, dimerisation subdomain"/>
    <property type="match status" value="1"/>
</dbReference>
<dbReference type="InterPro" id="IPR013507">
    <property type="entry name" value="DNA_mismatch_S5_2-like"/>
</dbReference>
<dbReference type="Proteomes" id="UP000254575">
    <property type="component" value="Unassembled WGS sequence"/>
</dbReference>
<comment type="function">
    <text evidence="5">This protein is involved in the repair of mismatches in DNA. It is required for dam-dependent methyl-directed DNA mismatch repair. May act as a 'molecular matchmaker', a protein that promotes the formation of a stable complex between two or more DNA-binding proteins in an ATP-dependent manner without itself being part of a final effector complex.</text>
</comment>
<dbReference type="InterPro" id="IPR037198">
    <property type="entry name" value="MutL_C_sf"/>
</dbReference>
<evidence type="ECO:0000256" key="5">
    <source>
        <dbReference type="HAMAP-Rule" id="MF_00149"/>
    </source>
</evidence>
<evidence type="ECO:0000256" key="2">
    <source>
        <dbReference type="ARBA" id="ARBA00021975"/>
    </source>
</evidence>
<dbReference type="GO" id="GO:0030983">
    <property type="term" value="F:mismatched DNA binding"/>
    <property type="evidence" value="ECO:0007669"/>
    <property type="project" value="InterPro"/>
</dbReference>
<dbReference type="RefSeq" id="WP_115217719.1">
    <property type="nucleotide sequence ID" value="NZ_UHIA01000003.1"/>
</dbReference>
<sequence length="600" mass="67318">MPRIRQLSPALINQIAAGEVIERPASVVKELVENAIDAGAQHIHIDIKEAGSKLIRVRDDGSGIHAEDLALAFSTHATSKIRSFEDLERVLTLGFRGEALPSIASVSKTTLSSRHHQAEHGAKIAPHLSMDIGAVAHPVGTTIEVRDLFYNTPARKKFLKSERTERQHIMQLLARIALSQQNIRLTLHDSGKKIADYGGSTPAERLNSVLGDEFLQQAVAINNQKSSMRLHGWVGLPTYHSNNSDKQFFFVNGRMVRDKITVHAIKQAYQDMLYHGRQPIFVLYLDIDPELVDVNAHPQKYEVRFREAALTHDFIFSTLHHSLRAVRPQHISIIPAAQEETKPSSPATPPPPSMRPQSLAWQKSSDYHQDSPRPSRPSLQETKSYYQWASPKTAAQIETPPQEEAGDYPLGFALGQIHGIFIVAENRQGLVIVDMHAAHERIIYEKFKAQLRQKRQGNAQKLLVPQTLVINPMQEDLLAEHTQWLSALGYQWRIEGGELLIDSVPELLKKADNAAILADVLNELAEYPHSRAIERLQDQILSTMSCHRAIRAHHKLSLSEMNQVLRDIENTPAAGQCNHGRPTWTQLSEEQLGALFMRGQ</sequence>
<dbReference type="GO" id="GO:0006298">
    <property type="term" value="P:mismatch repair"/>
    <property type="evidence" value="ECO:0007669"/>
    <property type="project" value="UniProtKB-UniRule"/>
</dbReference>
<dbReference type="Gene3D" id="3.30.1370.100">
    <property type="entry name" value="MutL, C-terminal domain, regulatory subdomain"/>
    <property type="match status" value="1"/>
</dbReference>
<dbReference type="SUPFAM" id="SSF118116">
    <property type="entry name" value="DNA mismatch repair protein MutL"/>
    <property type="match status" value="1"/>
</dbReference>
<dbReference type="HAMAP" id="MF_00149">
    <property type="entry name" value="DNA_mis_repair"/>
    <property type="match status" value="1"/>
</dbReference>
<dbReference type="InterPro" id="IPR038973">
    <property type="entry name" value="MutL/Mlh/Pms-like"/>
</dbReference>
<dbReference type="EMBL" id="UHIA01000003">
    <property type="protein sequence ID" value="SUO92181.1"/>
    <property type="molecule type" value="Genomic_DNA"/>
</dbReference>
<dbReference type="InterPro" id="IPR002099">
    <property type="entry name" value="MutL/Mlh/PMS"/>
</dbReference>
<dbReference type="FunFam" id="3.30.565.10:FF:000003">
    <property type="entry name" value="DNA mismatch repair endonuclease MutL"/>
    <property type="match status" value="1"/>
</dbReference>
<dbReference type="AlphaFoldDB" id="A0A380MLC6"/>
<dbReference type="Pfam" id="PF01119">
    <property type="entry name" value="DNA_mis_repair"/>
    <property type="match status" value="1"/>
</dbReference>
<gene>
    <name evidence="5 9" type="primary">mutL</name>
    <name evidence="9" type="ORF">NCTC10717_00421</name>
</gene>
<evidence type="ECO:0000313" key="9">
    <source>
        <dbReference type="EMBL" id="SUO92181.1"/>
    </source>
</evidence>
<dbReference type="InterPro" id="IPR042121">
    <property type="entry name" value="MutL_C_regsub"/>
</dbReference>
<evidence type="ECO:0000256" key="4">
    <source>
        <dbReference type="ARBA" id="ARBA00023204"/>
    </source>
</evidence>
<dbReference type="GO" id="GO:0032300">
    <property type="term" value="C:mismatch repair complex"/>
    <property type="evidence" value="ECO:0007669"/>
    <property type="project" value="InterPro"/>
</dbReference>
<evidence type="ECO:0000259" key="7">
    <source>
        <dbReference type="SMART" id="SM00853"/>
    </source>
</evidence>
<dbReference type="InterPro" id="IPR014721">
    <property type="entry name" value="Ribsml_uS5_D2-typ_fold_subgr"/>
</dbReference>
<comment type="similarity">
    <text evidence="1 5">Belongs to the DNA mismatch repair MutL/HexB family.</text>
</comment>
<accession>A0A380MLC6</accession>
<dbReference type="PANTHER" id="PTHR10073">
    <property type="entry name" value="DNA MISMATCH REPAIR PROTEIN MLH, PMS, MUTL"/>
    <property type="match status" value="1"/>
</dbReference>
<evidence type="ECO:0000256" key="6">
    <source>
        <dbReference type="SAM" id="MobiDB-lite"/>
    </source>
</evidence>
<keyword evidence="4 5" id="KW-0234">DNA repair</keyword>
<dbReference type="PROSITE" id="PS00058">
    <property type="entry name" value="DNA_MISMATCH_REPAIR_1"/>
    <property type="match status" value="1"/>
</dbReference>
<dbReference type="CDD" id="cd16926">
    <property type="entry name" value="HATPase_MutL-MLH-PMS-like"/>
    <property type="match status" value="1"/>
</dbReference>
<organism evidence="9 10">
    <name type="scientific">Suttonella indologenes</name>
    <dbReference type="NCBI Taxonomy" id="13276"/>
    <lineage>
        <taxon>Bacteria</taxon>
        <taxon>Pseudomonadati</taxon>
        <taxon>Pseudomonadota</taxon>
        <taxon>Gammaproteobacteria</taxon>
        <taxon>Cardiobacteriales</taxon>
        <taxon>Cardiobacteriaceae</taxon>
        <taxon>Suttonella</taxon>
    </lineage>
</organism>
<dbReference type="SUPFAM" id="SSF54211">
    <property type="entry name" value="Ribosomal protein S5 domain 2-like"/>
    <property type="match status" value="1"/>
</dbReference>
<keyword evidence="10" id="KW-1185">Reference proteome</keyword>
<feature type="domain" description="MutL C-terminal dimerisation" evidence="7">
    <location>
        <begin position="413"/>
        <end position="556"/>
    </location>
</feature>
<dbReference type="Pfam" id="PF13589">
    <property type="entry name" value="HATPase_c_3"/>
    <property type="match status" value="1"/>
</dbReference>
<dbReference type="Gene3D" id="3.30.565.10">
    <property type="entry name" value="Histidine kinase-like ATPase, C-terminal domain"/>
    <property type="match status" value="1"/>
</dbReference>
<dbReference type="GO" id="GO:0005524">
    <property type="term" value="F:ATP binding"/>
    <property type="evidence" value="ECO:0007669"/>
    <property type="project" value="InterPro"/>
</dbReference>
<dbReference type="InterPro" id="IPR020667">
    <property type="entry name" value="DNA_mismatch_repair_MutL"/>
</dbReference>
<feature type="domain" description="DNA mismatch repair protein S5" evidence="8">
    <location>
        <begin position="206"/>
        <end position="324"/>
    </location>
</feature>
<dbReference type="Pfam" id="PF08676">
    <property type="entry name" value="MutL_C"/>
    <property type="match status" value="1"/>
</dbReference>
<keyword evidence="3 5" id="KW-0227">DNA damage</keyword>
<dbReference type="InterPro" id="IPR020568">
    <property type="entry name" value="Ribosomal_Su5_D2-typ_SF"/>
</dbReference>
<dbReference type="SMART" id="SM01340">
    <property type="entry name" value="DNA_mis_repair"/>
    <property type="match status" value="1"/>
</dbReference>
<dbReference type="CDD" id="cd03482">
    <property type="entry name" value="MutL_Trans_MutL"/>
    <property type="match status" value="1"/>
</dbReference>
<dbReference type="InterPro" id="IPR036890">
    <property type="entry name" value="HATPase_C_sf"/>
</dbReference>
<dbReference type="NCBIfam" id="TIGR00585">
    <property type="entry name" value="mutl"/>
    <property type="match status" value="1"/>
</dbReference>
<name>A0A380MLC6_9GAMM</name>
<dbReference type="Gene3D" id="3.30.230.10">
    <property type="match status" value="1"/>
</dbReference>
<dbReference type="SUPFAM" id="SSF55874">
    <property type="entry name" value="ATPase domain of HSP90 chaperone/DNA topoisomerase II/histidine kinase"/>
    <property type="match status" value="1"/>
</dbReference>
<dbReference type="SMART" id="SM00853">
    <property type="entry name" value="MutL_C"/>
    <property type="match status" value="1"/>
</dbReference>
<dbReference type="InterPro" id="IPR014790">
    <property type="entry name" value="MutL_C"/>
</dbReference>
<proteinExistence type="inferred from homology"/>
<dbReference type="GO" id="GO:0140664">
    <property type="term" value="F:ATP-dependent DNA damage sensor activity"/>
    <property type="evidence" value="ECO:0007669"/>
    <property type="project" value="InterPro"/>
</dbReference>
<evidence type="ECO:0000256" key="1">
    <source>
        <dbReference type="ARBA" id="ARBA00006082"/>
    </source>
</evidence>
<evidence type="ECO:0000256" key="3">
    <source>
        <dbReference type="ARBA" id="ARBA00022763"/>
    </source>
</evidence>
<dbReference type="GO" id="GO:0016887">
    <property type="term" value="F:ATP hydrolysis activity"/>
    <property type="evidence" value="ECO:0007669"/>
    <property type="project" value="InterPro"/>
</dbReference>
<evidence type="ECO:0000259" key="8">
    <source>
        <dbReference type="SMART" id="SM01340"/>
    </source>
</evidence>
<evidence type="ECO:0000313" key="10">
    <source>
        <dbReference type="Proteomes" id="UP000254575"/>
    </source>
</evidence>
<dbReference type="PANTHER" id="PTHR10073:SF12">
    <property type="entry name" value="DNA MISMATCH REPAIR PROTEIN MLH1"/>
    <property type="match status" value="1"/>
</dbReference>
<dbReference type="InterPro" id="IPR014762">
    <property type="entry name" value="DNA_mismatch_repair_CS"/>
</dbReference>
<feature type="region of interest" description="Disordered" evidence="6">
    <location>
        <begin position="336"/>
        <end position="380"/>
    </location>
</feature>
<reference evidence="9 10" key="1">
    <citation type="submission" date="2018-06" db="EMBL/GenBank/DDBJ databases">
        <authorList>
            <consortium name="Pathogen Informatics"/>
            <person name="Doyle S."/>
        </authorList>
    </citation>
    <scope>NUCLEOTIDE SEQUENCE [LARGE SCALE GENOMIC DNA]</scope>
    <source>
        <strain evidence="9 10">NCTC10717</strain>
    </source>
</reference>